<evidence type="ECO:0000256" key="8">
    <source>
        <dbReference type="PIRSR" id="PIRSR618044-2"/>
    </source>
</evidence>
<dbReference type="InterPro" id="IPR012338">
    <property type="entry name" value="Beta-lactam/transpept-like"/>
</dbReference>
<keyword evidence="5" id="KW-0573">Peptidoglycan synthesis</keyword>
<keyword evidence="4" id="KW-0133">Cell shape</keyword>
<evidence type="ECO:0000256" key="11">
    <source>
        <dbReference type="SAM" id="SignalP"/>
    </source>
</evidence>
<dbReference type="RefSeq" id="WP_131618116.1">
    <property type="nucleotide sequence ID" value="NZ_CP036532.1"/>
</dbReference>
<feature type="binding site" evidence="8">
    <location>
        <position position="220"/>
    </location>
    <ligand>
        <name>substrate</name>
    </ligand>
</feature>
<evidence type="ECO:0000256" key="1">
    <source>
        <dbReference type="ARBA" id="ARBA00007164"/>
    </source>
</evidence>
<evidence type="ECO:0000259" key="12">
    <source>
        <dbReference type="Pfam" id="PF00768"/>
    </source>
</evidence>
<evidence type="ECO:0000313" key="13">
    <source>
        <dbReference type="EMBL" id="QBK32479.1"/>
    </source>
</evidence>
<dbReference type="InterPro" id="IPR001967">
    <property type="entry name" value="Peptidase_S11_N"/>
</dbReference>
<evidence type="ECO:0000256" key="3">
    <source>
        <dbReference type="ARBA" id="ARBA00022801"/>
    </source>
</evidence>
<keyword evidence="14" id="KW-1185">Reference proteome</keyword>
<dbReference type="GO" id="GO:0009252">
    <property type="term" value="P:peptidoglycan biosynthetic process"/>
    <property type="evidence" value="ECO:0007669"/>
    <property type="project" value="UniProtKB-KW"/>
</dbReference>
<evidence type="ECO:0000256" key="5">
    <source>
        <dbReference type="ARBA" id="ARBA00022984"/>
    </source>
</evidence>
<dbReference type="GeneID" id="90769032"/>
<dbReference type="InterPro" id="IPR018044">
    <property type="entry name" value="Peptidase_S11"/>
</dbReference>
<keyword evidence="6" id="KW-0961">Cell wall biogenesis/degradation</keyword>
<feature type="region of interest" description="Disordered" evidence="10">
    <location>
        <begin position="360"/>
        <end position="399"/>
    </location>
</feature>
<protein>
    <submittedName>
        <fullName evidence="13">D-alanyl-D-alanine carboxypeptidase</fullName>
    </submittedName>
</protein>
<evidence type="ECO:0000313" key="14">
    <source>
        <dbReference type="Proteomes" id="UP000293719"/>
    </source>
</evidence>
<evidence type="ECO:0000256" key="6">
    <source>
        <dbReference type="ARBA" id="ARBA00023316"/>
    </source>
</evidence>
<evidence type="ECO:0000256" key="2">
    <source>
        <dbReference type="ARBA" id="ARBA00022729"/>
    </source>
</evidence>
<proteinExistence type="inferred from homology"/>
<dbReference type="Proteomes" id="UP000293719">
    <property type="component" value="Chromosome"/>
</dbReference>
<dbReference type="GO" id="GO:0071555">
    <property type="term" value="P:cell wall organization"/>
    <property type="evidence" value="ECO:0007669"/>
    <property type="project" value="UniProtKB-KW"/>
</dbReference>
<evidence type="ECO:0000256" key="4">
    <source>
        <dbReference type="ARBA" id="ARBA00022960"/>
    </source>
</evidence>
<gene>
    <name evidence="13" type="ORF">E0E05_17150</name>
</gene>
<keyword evidence="13" id="KW-0121">Carboxypeptidase</keyword>
<evidence type="ECO:0000256" key="10">
    <source>
        <dbReference type="SAM" id="MobiDB-lite"/>
    </source>
</evidence>
<dbReference type="AlphaFoldDB" id="A0A4P6V7F0"/>
<reference evidence="13 14" key="1">
    <citation type="journal article" date="2017" name="Int. J. Syst. Evol. Microbiol.">
        <title>Roseitalea porphyridii gen. nov., sp. nov., isolated from a red alga, and reclassification of Hoeflea suaedae Chung et al. 2013 as Pseudohoeflea suaedae gen. nov., comb. nov.</title>
        <authorList>
            <person name="Hyeon J.W."/>
            <person name="Jeong S.E."/>
            <person name="Baek K."/>
            <person name="Jeon C.O."/>
        </authorList>
    </citation>
    <scope>NUCLEOTIDE SEQUENCE [LARGE SCALE GENOMIC DNA]</scope>
    <source>
        <strain evidence="13 14">MA7-20</strain>
    </source>
</reference>
<name>A0A4P6V7F0_9HYPH</name>
<dbReference type="EMBL" id="CP036532">
    <property type="protein sequence ID" value="QBK32479.1"/>
    <property type="molecule type" value="Genomic_DNA"/>
</dbReference>
<keyword evidence="13" id="KW-0645">Protease</keyword>
<dbReference type="SUPFAM" id="SSF56601">
    <property type="entry name" value="beta-lactamase/transpeptidase-like"/>
    <property type="match status" value="1"/>
</dbReference>
<dbReference type="KEGG" id="rpod:E0E05_17150"/>
<keyword evidence="2 11" id="KW-0732">Signal</keyword>
<dbReference type="OrthoDB" id="9795979at2"/>
<dbReference type="Gene3D" id="3.40.710.10">
    <property type="entry name" value="DD-peptidase/beta-lactamase superfamily"/>
    <property type="match status" value="1"/>
</dbReference>
<feature type="signal peptide" evidence="11">
    <location>
        <begin position="1"/>
        <end position="30"/>
    </location>
</feature>
<evidence type="ECO:0000256" key="9">
    <source>
        <dbReference type="RuleBase" id="RU004016"/>
    </source>
</evidence>
<dbReference type="PRINTS" id="PR00725">
    <property type="entry name" value="DADACBPTASE1"/>
</dbReference>
<dbReference type="PANTHER" id="PTHR21581">
    <property type="entry name" value="D-ALANYL-D-ALANINE CARBOXYPEPTIDASE"/>
    <property type="match status" value="1"/>
</dbReference>
<feature type="active site" description="Proton acceptor" evidence="7">
    <location>
        <position position="60"/>
    </location>
</feature>
<feature type="active site" description="Acyl-ester intermediate" evidence="7">
    <location>
        <position position="57"/>
    </location>
</feature>
<dbReference type="Pfam" id="PF00768">
    <property type="entry name" value="Peptidase_S11"/>
    <property type="match status" value="1"/>
</dbReference>
<feature type="active site" evidence="7">
    <location>
        <position position="117"/>
    </location>
</feature>
<feature type="domain" description="Peptidase S11 D-alanyl-D-alanine carboxypeptidase A N-terminal" evidence="12">
    <location>
        <begin position="31"/>
        <end position="249"/>
    </location>
</feature>
<evidence type="ECO:0000256" key="7">
    <source>
        <dbReference type="PIRSR" id="PIRSR618044-1"/>
    </source>
</evidence>
<dbReference type="GO" id="GO:0009002">
    <property type="term" value="F:serine-type D-Ala-D-Ala carboxypeptidase activity"/>
    <property type="evidence" value="ECO:0007669"/>
    <property type="project" value="InterPro"/>
</dbReference>
<dbReference type="PANTHER" id="PTHR21581:SF6">
    <property type="entry name" value="TRAFFICKING PROTEIN PARTICLE COMPLEX SUBUNIT 12"/>
    <property type="match status" value="1"/>
</dbReference>
<keyword evidence="3" id="KW-0378">Hydrolase</keyword>
<organism evidence="13 14">
    <name type="scientific">Roseitalea porphyridii</name>
    <dbReference type="NCBI Taxonomy" id="1852022"/>
    <lineage>
        <taxon>Bacteria</taxon>
        <taxon>Pseudomonadati</taxon>
        <taxon>Pseudomonadota</taxon>
        <taxon>Alphaproteobacteria</taxon>
        <taxon>Hyphomicrobiales</taxon>
        <taxon>Ahrensiaceae</taxon>
        <taxon>Roseitalea</taxon>
    </lineage>
</organism>
<dbReference type="GO" id="GO:0008360">
    <property type="term" value="P:regulation of cell shape"/>
    <property type="evidence" value="ECO:0007669"/>
    <property type="project" value="UniProtKB-KW"/>
</dbReference>
<accession>A0A4P6V7F0</accession>
<dbReference type="GO" id="GO:0006508">
    <property type="term" value="P:proteolysis"/>
    <property type="evidence" value="ECO:0007669"/>
    <property type="project" value="InterPro"/>
</dbReference>
<sequence length="399" mass="42070">MKIAGHALARCAAGLAIALVMAGMARPALAGPELVFEIETGRVLHAEQAHELWSPASLTKMMTALVTFRAIEAGELTLKSPVRVTGNAVSTPPSKMGYPAGSVMTVDNALKMVVVRSANDIAVALGEAVAGSETAFVDRMNQEAARLGMTNTNFVNPHGLHDEAQYTTARDMAVLVRALRRDFGQYAGYFSTEAIAFGEDQLIPSYNLLLGRFAGADGMKTGFVCASGFNLAATATREGRTLASIVMGTASQKARAEESAVLLEDGFTKGPATDTAPTLDAVPGPADADGVPADLRPVVCTEEARAARWDGRDVDGNIVFDSGLIGTMEREPRAVRVGLGGAEGESRTAIVVGDEVFEPFPVPLPRPERPSLASDAEMDEYRLRPGFEAPVPEPRPESG</sequence>
<comment type="similarity">
    <text evidence="1 9">Belongs to the peptidase S11 family.</text>
</comment>
<feature type="chain" id="PRO_5020584585" evidence="11">
    <location>
        <begin position="31"/>
        <end position="399"/>
    </location>
</feature>